<dbReference type="Proteomes" id="UP000241238">
    <property type="component" value="Chromosome"/>
</dbReference>
<dbReference type="RefSeq" id="WP_107123265.1">
    <property type="nucleotide sequence ID" value="NZ_CP028103.1"/>
</dbReference>
<sequence>MKKLFKILVILSIAVSFISCGRKVTSEEAEEKIVQHMYERYGEEFEVGYAMIDGYTKGDRDVTWYEARVTPIRYRGTPKYTDSYYRAVGTVMVKKKMFREEFGITRDTYSNVMLKESANEFYGKKLKELFGENYLSVLEVTGSYSDKSKNFEGSVKLTKEKGDRLYISGGIYIFGRVENDEDREWYRKQIYEFIQFMKETGTFEYVDLGITVIDERELIDVTNPRKYIKDLPNNLDKETWRWERRRLMKKANDEFHKLSKEKIKERINSLNKGKYDDSDYVNLLFVHIYSPKYIESKGWNKSNRSELYEEVKEYNVIEDINFKLEWW</sequence>
<organism evidence="2 3">
    <name type="scientific">Fusobacterium varium ATCC 27725</name>
    <dbReference type="NCBI Taxonomy" id="469618"/>
    <lineage>
        <taxon>Bacteria</taxon>
        <taxon>Fusobacteriati</taxon>
        <taxon>Fusobacteriota</taxon>
        <taxon>Fusobacteriia</taxon>
        <taxon>Fusobacteriales</taxon>
        <taxon>Fusobacteriaceae</taxon>
        <taxon>Fusobacterium</taxon>
    </lineage>
</organism>
<dbReference type="EMBL" id="CP028103">
    <property type="protein sequence ID" value="AVQ32034.1"/>
    <property type="molecule type" value="Genomic_DNA"/>
</dbReference>
<evidence type="ECO:0000313" key="3">
    <source>
        <dbReference type="Proteomes" id="UP000241238"/>
    </source>
</evidence>
<feature type="chain" id="PRO_5047002512" description="Lipoprotein" evidence="1">
    <location>
        <begin position="22"/>
        <end position="327"/>
    </location>
</feature>
<keyword evidence="3" id="KW-1185">Reference proteome</keyword>
<evidence type="ECO:0000256" key="1">
    <source>
        <dbReference type="SAM" id="SignalP"/>
    </source>
</evidence>
<evidence type="ECO:0008006" key="4">
    <source>
        <dbReference type="Google" id="ProtNLM"/>
    </source>
</evidence>
<proteinExistence type="predicted"/>
<dbReference type="GeneID" id="77468852"/>
<protein>
    <recommendedName>
        <fullName evidence="4">Lipoprotein</fullName>
    </recommendedName>
</protein>
<name>A0ABN5JL78_FUSVA</name>
<accession>A0ABN5JL78</accession>
<gene>
    <name evidence="2" type="ORF">C4N18_12670</name>
</gene>
<feature type="signal peptide" evidence="1">
    <location>
        <begin position="1"/>
        <end position="21"/>
    </location>
</feature>
<reference evidence="3" key="1">
    <citation type="journal article" date="2018" name="MSphere">
        <title>Fusobacterium Genomics Using MinION and Illumina Sequencing Enables Genome Completion and Correction.</title>
        <authorList>
            <person name="Todd S.M."/>
            <person name="Settlage R.E."/>
            <person name="Lahmers K.K."/>
            <person name="Slade D.J."/>
        </authorList>
    </citation>
    <scope>NUCLEOTIDE SEQUENCE [LARGE SCALE GENOMIC DNA]</scope>
    <source>
        <strain evidence="3">ATCC 27725</strain>
    </source>
</reference>
<dbReference type="PROSITE" id="PS51257">
    <property type="entry name" value="PROKAR_LIPOPROTEIN"/>
    <property type="match status" value="1"/>
</dbReference>
<keyword evidence="1" id="KW-0732">Signal</keyword>
<evidence type="ECO:0000313" key="2">
    <source>
        <dbReference type="EMBL" id="AVQ32034.1"/>
    </source>
</evidence>